<evidence type="ECO:0000256" key="1">
    <source>
        <dbReference type="ARBA" id="ARBA00005234"/>
    </source>
</evidence>
<dbReference type="SUPFAM" id="SSF54001">
    <property type="entry name" value="Cysteine proteinases"/>
    <property type="match status" value="1"/>
</dbReference>
<dbReference type="Pfam" id="PF02902">
    <property type="entry name" value="Peptidase_C48"/>
    <property type="match status" value="1"/>
</dbReference>
<reference evidence="6 7" key="1">
    <citation type="journal article" date="2018" name="Gigascience">
        <title>Genomes of trombidid mites reveal novel predicted allergens and laterally-transferred genes associated with secondary metabolism.</title>
        <authorList>
            <person name="Dong X."/>
            <person name="Chaisiri K."/>
            <person name="Xia D."/>
            <person name="Armstrong S.D."/>
            <person name="Fang Y."/>
            <person name="Donnelly M.J."/>
            <person name="Kadowaki T."/>
            <person name="McGarry J.W."/>
            <person name="Darby A.C."/>
            <person name="Makepeace B.L."/>
        </authorList>
    </citation>
    <scope>NUCLEOTIDE SEQUENCE [LARGE SCALE GENOMIC DNA]</scope>
    <source>
        <strain evidence="6">UoL-UT</strain>
    </source>
</reference>
<keyword evidence="2 6" id="KW-0645">Protease</keyword>
<dbReference type="OrthoDB" id="5065855at2759"/>
<dbReference type="VEuPathDB" id="VectorBase:LDEU003396"/>
<dbReference type="InterPro" id="IPR038765">
    <property type="entry name" value="Papain-like_cys_pep_sf"/>
</dbReference>
<feature type="domain" description="Ubiquitin-like protease family profile" evidence="5">
    <location>
        <begin position="14"/>
        <end position="186"/>
    </location>
</feature>
<dbReference type="InterPro" id="IPR003653">
    <property type="entry name" value="Peptidase_C48_C"/>
</dbReference>
<protein>
    <submittedName>
        <fullName evidence="6">Sentrin-specific protease 8-like protein</fullName>
    </submittedName>
</protein>
<keyword evidence="7" id="KW-1185">Reference proteome</keyword>
<dbReference type="STRING" id="299467.A0A443SM97"/>
<name>A0A443SM97_9ACAR</name>
<dbReference type="Gene3D" id="3.40.395.10">
    <property type="entry name" value="Adenoviral Proteinase, Chain A"/>
    <property type="match status" value="1"/>
</dbReference>
<comment type="similarity">
    <text evidence="1">Belongs to the peptidase C48 family.</text>
</comment>
<dbReference type="GO" id="GO:0008234">
    <property type="term" value="F:cysteine-type peptidase activity"/>
    <property type="evidence" value="ECO:0007669"/>
    <property type="project" value="UniProtKB-KW"/>
</dbReference>
<evidence type="ECO:0000256" key="2">
    <source>
        <dbReference type="ARBA" id="ARBA00022670"/>
    </source>
</evidence>
<dbReference type="PANTHER" id="PTHR46468">
    <property type="entry name" value="SENTRIN-SPECIFIC PROTEASE 8"/>
    <property type="match status" value="1"/>
</dbReference>
<evidence type="ECO:0000313" key="7">
    <source>
        <dbReference type="Proteomes" id="UP000288716"/>
    </source>
</evidence>
<dbReference type="PANTHER" id="PTHR46468:SF1">
    <property type="entry name" value="SENTRIN-SPECIFIC PROTEASE 8"/>
    <property type="match status" value="1"/>
</dbReference>
<evidence type="ECO:0000313" key="6">
    <source>
        <dbReference type="EMBL" id="RWS28647.1"/>
    </source>
</evidence>
<dbReference type="PROSITE" id="PS50600">
    <property type="entry name" value="ULP_PROTEASE"/>
    <property type="match status" value="1"/>
</dbReference>
<evidence type="ECO:0000256" key="3">
    <source>
        <dbReference type="ARBA" id="ARBA00022801"/>
    </source>
</evidence>
<evidence type="ECO:0000256" key="4">
    <source>
        <dbReference type="ARBA" id="ARBA00022807"/>
    </source>
</evidence>
<dbReference type="GO" id="GO:0000338">
    <property type="term" value="P:protein deneddylation"/>
    <property type="evidence" value="ECO:0007669"/>
    <property type="project" value="TreeGrafter"/>
</dbReference>
<sequence>MTSEDDIVLSYCDTLLRKSDVALLNKGQWINDNLIAFWFDYLENEVYKNVKERVLFISPQVVHFIKSGTNHESNRSEIEAMVDSCKMNEKQIILLPINDCLNFDSAGGSHWSLLVFNSWTQVFEHYDSHSGSVNRSHAEQIVTILYPLLTPGREIDFDLDLNEMECTQQSNGYDCGIHVISNADAVCMKIFRNDDRHICEIASRAVVKEMRQKLIQLISDLKNQASK</sequence>
<accession>A0A443SM97</accession>
<dbReference type="EMBL" id="NCKV01001277">
    <property type="protein sequence ID" value="RWS28647.1"/>
    <property type="molecule type" value="Genomic_DNA"/>
</dbReference>
<keyword evidence="3" id="KW-0378">Hydrolase</keyword>
<keyword evidence="4" id="KW-0788">Thiol protease</keyword>
<proteinExistence type="inferred from homology"/>
<dbReference type="GO" id="GO:0006508">
    <property type="term" value="P:proteolysis"/>
    <property type="evidence" value="ECO:0007669"/>
    <property type="project" value="UniProtKB-KW"/>
</dbReference>
<dbReference type="AlphaFoldDB" id="A0A443SM97"/>
<dbReference type="GO" id="GO:0019784">
    <property type="term" value="F:deNEDDylase activity"/>
    <property type="evidence" value="ECO:0007669"/>
    <property type="project" value="InterPro"/>
</dbReference>
<gene>
    <name evidence="6" type="ORF">B4U80_10942</name>
</gene>
<organism evidence="6 7">
    <name type="scientific">Leptotrombidium deliense</name>
    <dbReference type="NCBI Taxonomy" id="299467"/>
    <lineage>
        <taxon>Eukaryota</taxon>
        <taxon>Metazoa</taxon>
        <taxon>Ecdysozoa</taxon>
        <taxon>Arthropoda</taxon>
        <taxon>Chelicerata</taxon>
        <taxon>Arachnida</taxon>
        <taxon>Acari</taxon>
        <taxon>Acariformes</taxon>
        <taxon>Trombidiformes</taxon>
        <taxon>Prostigmata</taxon>
        <taxon>Anystina</taxon>
        <taxon>Parasitengona</taxon>
        <taxon>Trombiculoidea</taxon>
        <taxon>Trombiculidae</taxon>
        <taxon>Leptotrombidium</taxon>
    </lineage>
</organism>
<dbReference type="Proteomes" id="UP000288716">
    <property type="component" value="Unassembled WGS sequence"/>
</dbReference>
<dbReference type="InterPro" id="IPR044613">
    <property type="entry name" value="Nep1/2-like"/>
</dbReference>
<evidence type="ECO:0000259" key="5">
    <source>
        <dbReference type="PROSITE" id="PS50600"/>
    </source>
</evidence>
<comment type="caution">
    <text evidence="6">The sequence shown here is derived from an EMBL/GenBank/DDBJ whole genome shotgun (WGS) entry which is preliminary data.</text>
</comment>